<protein>
    <recommendedName>
        <fullName evidence="2">AraC-type transcription regulator ligand-binding domain-containing protein</fullName>
    </recommendedName>
</protein>
<feature type="domain" description="AraC-type transcription regulator ligand-binding" evidence="2">
    <location>
        <begin position="2"/>
        <end position="76"/>
    </location>
</feature>
<keyword evidence="4" id="KW-1185">Reference proteome</keyword>
<proteinExistence type="predicted"/>
<dbReference type="GO" id="GO:0003677">
    <property type="term" value="F:DNA binding"/>
    <property type="evidence" value="ECO:0007669"/>
    <property type="project" value="UniProtKB-KW"/>
</dbReference>
<reference evidence="3 4" key="1">
    <citation type="submission" date="2017-09" db="EMBL/GenBank/DDBJ databases">
        <title>Sphingomonas panjinensis sp.nov., isolated from oil-contaminated soil.</title>
        <authorList>
            <person name="Wang L."/>
            <person name="Chen L."/>
        </authorList>
    </citation>
    <scope>NUCLEOTIDE SEQUENCE [LARGE SCALE GENOMIC DNA]</scope>
    <source>
        <strain evidence="3 4">FW-11</strain>
    </source>
</reference>
<keyword evidence="1" id="KW-0238">DNA-binding</keyword>
<accession>A0A2T5FU35</accession>
<evidence type="ECO:0000313" key="3">
    <source>
        <dbReference type="EMBL" id="PTQ07781.1"/>
    </source>
</evidence>
<evidence type="ECO:0000259" key="2">
    <source>
        <dbReference type="Pfam" id="PF12852"/>
    </source>
</evidence>
<dbReference type="InterPro" id="IPR032783">
    <property type="entry name" value="AraC_lig"/>
</dbReference>
<dbReference type="OrthoDB" id="9802263at2"/>
<organism evidence="3 4">
    <name type="scientific">Sphingomonas oleivorans</name>
    <dbReference type="NCBI Taxonomy" id="1735121"/>
    <lineage>
        <taxon>Bacteria</taxon>
        <taxon>Pseudomonadati</taxon>
        <taxon>Pseudomonadota</taxon>
        <taxon>Alphaproteobacteria</taxon>
        <taxon>Sphingomonadales</taxon>
        <taxon>Sphingomonadaceae</taxon>
        <taxon>Sphingomonas</taxon>
    </lineage>
</organism>
<gene>
    <name evidence="3" type="ORF">CLG96_16655</name>
</gene>
<dbReference type="EMBL" id="NWBU01000017">
    <property type="protein sequence ID" value="PTQ07781.1"/>
    <property type="molecule type" value="Genomic_DNA"/>
</dbReference>
<name>A0A2T5FU35_9SPHN</name>
<sequence length="133" mass="14730">MTLITGWFSYDVASSHLLTQMLPALLFFRMDAARTSAFQATLDLLARETEMDAPGANAAIRSLANILFIQALRARIDASDGQQQRGLLAGLAHARLRHAIERMYNQIDHPGPLRNWPPPLACLARLSRFTSAT</sequence>
<comment type="caution">
    <text evidence="3">The sequence shown here is derived from an EMBL/GenBank/DDBJ whole genome shotgun (WGS) entry which is preliminary data.</text>
</comment>
<dbReference type="AlphaFoldDB" id="A0A2T5FU35"/>
<evidence type="ECO:0000256" key="1">
    <source>
        <dbReference type="ARBA" id="ARBA00023125"/>
    </source>
</evidence>
<dbReference type="Proteomes" id="UP000244162">
    <property type="component" value="Unassembled WGS sequence"/>
</dbReference>
<evidence type="ECO:0000313" key="4">
    <source>
        <dbReference type="Proteomes" id="UP000244162"/>
    </source>
</evidence>
<dbReference type="Pfam" id="PF12852">
    <property type="entry name" value="Cupin_6"/>
    <property type="match status" value="1"/>
</dbReference>